<dbReference type="STRING" id="1177755.A7A08_02646"/>
<protein>
    <submittedName>
        <fullName evidence="2">Uncharacterized protein</fullName>
    </submittedName>
</protein>
<sequence length="249" mass="27732">MGVILTWRAAAAAVIWMALATPVPAQELTLPAVDYPTLPSKVVDVEQFVPDGWRLEAQASGDLNKDVIEDRVLVLHESDQANVIEHDQLGESPLDTNPRMLAVAFGGMDGGYKLAAADHALIPRWINPVMEDPFDAEEGIAIDRGAFQVTLNRFFSAGSWEMGDSSFTFRWEDGGFKLIGYDWMSVRRNTGELETTSSDYLTGRVKLTHGRIDSDEEAVEWERLKPAPLLRLDQVGDGLNFDRSRAERR</sequence>
<gene>
    <name evidence="2" type="ORF">A7A08_02646</name>
</gene>
<keyword evidence="1" id="KW-0732">Signal</keyword>
<keyword evidence="3" id="KW-1185">Reference proteome</keyword>
<dbReference type="Proteomes" id="UP000095087">
    <property type="component" value="Unassembled WGS sequence"/>
</dbReference>
<dbReference type="EMBL" id="MASI01000007">
    <property type="protein sequence ID" value="ODA66523.1"/>
    <property type="molecule type" value="Genomic_DNA"/>
</dbReference>
<proteinExistence type="predicted"/>
<evidence type="ECO:0000256" key="1">
    <source>
        <dbReference type="SAM" id="SignalP"/>
    </source>
</evidence>
<feature type="chain" id="PRO_5009116431" evidence="1">
    <location>
        <begin position="26"/>
        <end position="249"/>
    </location>
</feature>
<reference evidence="2 3" key="1">
    <citation type="submission" date="2016-07" db="EMBL/GenBank/DDBJ databases">
        <title>Draft genome sequence of Methyloligella halotolerans C2T (VKM B-2706T=CCUG 61687T=DSM 25045T), a halotolerant polyhydroxybutyrate accumulating methylotroph.</title>
        <authorList>
            <person name="Vasilenko O.V."/>
            <person name="Doronina N.V."/>
            <person name="Poroshina M.N."/>
            <person name="Tarlachkov S.V."/>
            <person name="Trotsenko Y.A."/>
        </authorList>
    </citation>
    <scope>NUCLEOTIDE SEQUENCE [LARGE SCALE GENOMIC DNA]</scope>
    <source>
        <strain evidence="2 3">VKM B-2706</strain>
    </source>
</reference>
<accession>A0A1E2RWD8</accession>
<evidence type="ECO:0000313" key="3">
    <source>
        <dbReference type="Proteomes" id="UP000095087"/>
    </source>
</evidence>
<comment type="caution">
    <text evidence="2">The sequence shown here is derived from an EMBL/GenBank/DDBJ whole genome shotgun (WGS) entry which is preliminary data.</text>
</comment>
<evidence type="ECO:0000313" key="2">
    <source>
        <dbReference type="EMBL" id="ODA66523.1"/>
    </source>
</evidence>
<feature type="signal peptide" evidence="1">
    <location>
        <begin position="1"/>
        <end position="25"/>
    </location>
</feature>
<name>A0A1E2RWD8_9HYPH</name>
<dbReference type="AlphaFoldDB" id="A0A1E2RWD8"/>
<organism evidence="2 3">
    <name type="scientific">Methyloligella halotolerans</name>
    <dbReference type="NCBI Taxonomy" id="1177755"/>
    <lineage>
        <taxon>Bacteria</taxon>
        <taxon>Pseudomonadati</taxon>
        <taxon>Pseudomonadota</taxon>
        <taxon>Alphaproteobacteria</taxon>
        <taxon>Hyphomicrobiales</taxon>
        <taxon>Hyphomicrobiaceae</taxon>
        <taxon>Methyloligella</taxon>
    </lineage>
</organism>